<feature type="domain" description="Glycosyl transferase family 1" evidence="1">
    <location>
        <begin position="212"/>
        <end position="364"/>
    </location>
</feature>
<comment type="caution">
    <text evidence="2">The sequence shown here is derived from an EMBL/GenBank/DDBJ whole genome shotgun (WGS) entry which is preliminary data.</text>
</comment>
<gene>
    <name evidence="2" type="ORF">GCM10010993_05710</name>
</gene>
<dbReference type="SUPFAM" id="SSF53756">
    <property type="entry name" value="UDP-Glycosyltransferase/glycogen phosphorylase"/>
    <property type="match status" value="1"/>
</dbReference>
<proteinExistence type="predicted"/>
<evidence type="ECO:0000313" key="2">
    <source>
        <dbReference type="EMBL" id="GGC29617.1"/>
    </source>
</evidence>
<evidence type="ECO:0000259" key="1">
    <source>
        <dbReference type="Pfam" id="PF00534"/>
    </source>
</evidence>
<reference evidence="3" key="1">
    <citation type="journal article" date="2019" name="Int. J. Syst. Evol. Microbiol.">
        <title>The Global Catalogue of Microorganisms (GCM) 10K type strain sequencing project: providing services to taxonomists for standard genome sequencing and annotation.</title>
        <authorList>
            <consortium name="The Broad Institute Genomics Platform"/>
            <consortium name="The Broad Institute Genome Sequencing Center for Infectious Disease"/>
            <person name="Wu L."/>
            <person name="Ma J."/>
        </authorList>
    </citation>
    <scope>NUCLEOTIDE SEQUENCE [LARGE SCALE GENOMIC DNA]</scope>
    <source>
        <strain evidence="3">CGMCC 1.12479</strain>
    </source>
</reference>
<dbReference type="EMBL" id="BMFD01000002">
    <property type="protein sequence ID" value="GGC29617.1"/>
    <property type="molecule type" value="Genomic_DNA"/>
</dbReference>
<protein>
    <recommendedName>
        <fullName evidence="1">Glycosyl transferase family 1 domain-containing protein</fullName>
    </recommendedName>
</protein>
<dbReference type="Gene3D" id="3.40.50.2000">
    <property type="entry name" value="Glycogen Phosphorylase B"/>
    <property type="match status" value="1"/>
</dbReference>
<name>A0ABQ1LX78_9BACT</name>
<organism evidence="2 3">
    <name type="scientific">Belliella aquatica</name>
    <dbReference type="NCBI Taxonomy" id="1323734"/>
    <lineage>
        <taxon>Bacteria</taxon>
        <taxon>Pseudomonadati</taxon>
        <taxon>Bacteroidota</taxon>
        <taxon>Cytophagia</taxon>
        <taxon>Cytophagales</taxon>
        <taxon>Cyclobacteriaceae</taxon>
        <taxon>Belliella</taxon>
    </lineage>
</organism>
<accession>A0ABQ1LX78</accession>
<dbReference type="Pfam" id="PF00534">
    <property type="entry name" value="Glycos_transf_1"/>
    <property type="match status" value="1"/>
</dbReference>
<sequence length="389" mass="45569">MIVFKSIFFIIFAIVQNKLPVEKPKIAIASVLKPLQDARAFYRLGLSLRETNKYHLNIIGFSLKNEPLEEDLSHFKLFDQERSAWKRFFVNIKFLGLLKKIKPKLLIVTTYELLPAALIMKFLLRYKLIYDLQENYILNVKQNKTLPKWKQNLAVFWIVLVENMSKPFVDHYIFAEDCYKREFPGIANFTVLENKFYGEIKSVSPTKFESNQAIEFLISGTLTPVYGVIEAMHWFAEILKVYPNFHLKIVGHYPIKFYGKEMRELASKVPQISLEISENPVDYKQILEAYETCGIVLLPYYQLPSISPKIPSKMYECLALGKPFIFSPNSEWKQIANQYQSGLEFEFTDLKNAVSNLEDFLKLTFYCKAPKQEVRFDRAVFLRLIEGYF</sequence>
<dbReference type="Proteomes" id="UP000635885">
    <property type="component" value="Unassembled WGS sequence"/>
</dbReference>
<keyword evidence="3" id="KW-1185">Reference proteome</keyword>
<dbReference type="InterPro" id="IPR001296">
    <property type="entry name" value="Glyco_trans_1"/>
</dbReference>
<evidence type="ECO:0000313" key="3">
    <source>
        <dbReference type="Proteomes" id="UP000635885"/>
    </source>
</evidence>